<name>A0AAE1BEK0_9GAST</name>
<evidence type="ECO:0000313" key="2">
    <source>
        <dbReference type="EMBL" id="KAK3803796.1"/>
    </source>
</evidence>
<evidence type="ECO:0000256" key="1">
    <source>
        <dbReference type="SAM" id="MobiDB-lite"/>
    </source>
</evidence>
<feature type="region of interest" description="Disordered" evidence="1">
    <location>
        <begin position="71"/>
        <end position="105"/>
    </location>
</feature>
<protein>
    <submittedName>
        <fullName evidence="2">Uncharacterized protein</fullName>
    </submittedName>
</protein>
<proteinExistence type="predicted"/>
<organism evidence="2 3">
    <name type="scientific">Elysia crispata</name>
    <name type="common">lettuce slug</name>
    <dbReference type="NCBI Taxonomy" id="231223"/>
    <lineage>
        <taxon>Eukaryota</taxon>
        <taxon>Metazoa</taxon>
        <taxon>Spiralia</taxon>
        <taxon>Lophotrochozoa</taxon>
        <taxon>Mollusca</taxon>
        <taxon>Gastropoda</taxon>
        <taxon>Heterobranchia</taxon>
        <taxon>Euthyneura</taxon>
        <taxon>Panpulmonata</taxon>
        <taxon>Sacoglossa</taxon>
        <taxon>Placobranchoidea</taxon>
        <taxon>Plakobranchidae</taxon>
        <taxon>Elysia</taxon>
    </lineage>
</organism>
<reference evidence="2" key="1">
    <citation type="journal article" date="2023" name="G3 (Bethesda)">
        <title>A reference genome for the long-term kleptoplast-retaining sea slug Elysia crispata morphotype clarki.</title>
        <authorList>
            <person name="Eastman K.E."/>
            <person name="Pendleton A.L."/>
            <person name="Shaikh M.A."/>
            <person name="Suttiyut T."/>
            <person name="Ogas R."/>
            <person name="Tomko P."/>
            <person name="Gavelis G."/>
            <person name="Widhalm J.R."/>
            <person name="Wisecaver J.H."/>
        </authorList>
    </citation>
    <scope>NUCLEOTIDE SEQUENCE</scope>
    <source>
        <strain evidence="2">ECLA1</strain>
    </source>
</reference>
<gene>
    <name evidence="2" type="ORF">RRG08_026031</name>
</gene>
<dbReference type="Proteomes" id="UP001283361">
    <property type="component" value="Unassembled WGS sequence"/>
</dbReference>
<comment type="caution">
    <text evidence="2">The sequence shown here is derived from an EMBL/GenBank/DDBJ whole genome shotgun (WGS) entry which is preliminary data.</text>
</comment>
<keyword evidence="3" id="KW-1185">Reference proteome</keyword>
<dbReference type="EMBL" id="JAWDGP010000089">
    <property type="protein sequence ID" value="KAK3803796.1"/>
    <property type="molecule type" value="Genomic_DNA"/>
</dbReference>
<evidence type="ECO:0000313" key="3">
    <source>
        <dbReference type="Proteomes" id="UP001283361"/>
    </source>
</evidence>
<accession>A0AAE1BEK0</accession>
<sequence length="144" mass="15659">MSEYPETCKLHLAYTLNQTPYTKHQWFGFTKLPLFPSPCRFEPLSSLLFRFNSSLFPANGVDHHTNTTTAVNLALSPSPHKDTSDQSLPSLSPSPPPRSTSGANLGVQLVNVGQALLRLRGASVPRVRQAYGHSGGNTPGDMAR</sequence>
<dbReference type="AlphaFoldDB" id="A0AAE1BEK0"/>